<comment type="subunit">
    <text evidence="1 7">Heterotrimer of A, B and C subunits.</text>
</comment>
<dbReference type="GO" id="GO:0006412">
    <property type="term" value="P:translation"/>
    <property type="evidence" value="ECO:0007669"/>
    <property type="project" value="UniProtKB-UniRule"/>
</dbReference>
<dbReference type="AlphaFoldDB" id="A0A847SL20"/>
<keyword evidence="6 7" id="KW-0648">Protein biosynthesis</keyword>
<evidence type="ECO:0000256" key="2">
    <source>
        <dbReference type="ARBA" id="ARBA00014428"/>
    </source>
</evidence>
<dbReference type="RefSeq" id="WP_168742691.1">
    <property type="nucleotide sequence ID" value="NZ_JABAHZ010000011.1"/>
</dbReference>
<dbReference type="SUPFAM" id="SSF75304">
    <property type="entry name" value="Amidase signature (AS) enzymes"/>
    <property type="match status" value="1"/>
</dbReference>
<dbReference type="NCBIfam" id="TIGR00132">
    <property type="entry name" value="gatA"/>
    <property type="match status" value="1"/>
</dbReference>
<feature type="active site" description="Charge relay system" evidence="7">
    <location>
        <position position="77"/>
    </location>
</feature>
<dbReference type="PANTHER" id="PTHR11895:SF7">
    <property type="entry name" value="GLUTAMYL-TRNA(GLN) AMIDOTRANSFERASE SUBUNIT A, MITOCHONDRIAL"/>
    <property type="match status" value="1"/>
</dbReference>
<comment type="function">
    <text evidence="7">Allows the formation of correctly charged Gln-tRNA(Gln) through the transamidation of misacylated Glu-tRNA(Gln) in organisms which lack glutaminyl-tRNA synthetase. The reaction takes place in the presence of glutamine and ATP through an activated gamma-phospho-Glu-tRNA(Gln).</text>
</comment>
<keyword evidence="3 7" id="KW-0436">Ligase</keyword>
<keyword evidence="5 7" id="KW-0067">ATP-binding</keyword>
<dbReference type="Gene3D" id="3.90.1300.10">
    <property type="entry name" value="Amidase signature (AS) domain"/>
    <property type="match status" value="1"/>
</dbReference>
<dbReference type="GO" id="GO:0005524">
    <property type="term" value="F:ATP binding"/>
    <property type="evidence" value="ECO:0007669"/>
    <property type="project" value="UniProtKB-KW"/>
</dbReference>
<comment type="caution">
    <text evidence="9">The sequence shown here is derived from an EMBL/GenBank/DDBJ whole genome shotgun (WGS) entry which is preliminary data.</text>
</comment>
<evidence type="ECO:0000256" key="1">
    <source>
        <dbReference type="ARBA" id="ARBA00011123"/>
    </source>
</evidence>
<comment type="similarity">
    <text evidence="7">Belongs to the amidase family. GatA subfamily.</text>
</comment>
<dbReference type="Proteomes" id="UP000552864">
    <property type="component" value="Unassembled WGS sequence"/>
</dbReference>
<dbReference type="PANTHER" id="PTHR11895">
    <property type="entry name" value="TRANSAMIDASE"/>
    <property type="match status" value="1"/>
</dbReference>
<gene>
    <name evidence="7 9" type="primary">gatA</name>
    <name evidence="9" type="ORF">HGH91_28655</name>
</gene>
<dbReference type="InterPro" id="IPR036928">
    <property type="entry name" value="AS_sf"/>
</dbReference>
<dbReference type="InterPro" id="IPR004412">
    <property type="entry name" value="GatA"/>
</dbReference>
<name>A0A847SL20_9BACT</name>
<evidence type="ECO:0000256" key="4">
    <source>
        <dbReference type="ARBA" id="ARBA00022741"/>
    </source>
</evidence>
<dbReference type="InterPro" id="IPR000120">
    <property type="entry name" value="Amidase"/>
</dbReference>
<feature type="active site" description="Charge relay system" evidence="7">
    <location>
        <position position="152"/>
    </location>
</feature>
<keyword evidence="10" id="KW-1185">Reference proteome</keyword>
<dbReference type="EMBL" id="JABAHZ010000011">
    <property type="protein sequence ID" value="NLR82621.1"/>
    <property type="molecule type" value="Genomic_DNA"/>
</dbReference>
<dbReference type="GO" id="GO:0016740">
    <property type="term" value="F:transferase activity"/>
    <property type="evidence" value="ECO:0007669"/>
    <property type="project" value="UniProtKB-KW"/>
</dbReference>
<dbReference type="Pfam" id="PF01425">
    <property type="entry name" value="Amidase"/>
    <property type="match status" value="1"/>
</dbReference>
<dbReference type="HAMAP" id="MF_00120">
    <property type="entry name" value="GatA"/>
    <property type="match status" value="1"/>
</dbReference>
<dbReference type="InterPro" id="IPR023631">
    <property type="entry name" value="Amidase_dom"/>
</dbReference>
<dbReference type="EC" id="6.3.5.7" evidence="7"/>
<dbReference type="GO" id="GO:0030956">
    <property type="term" value="C:glutamyl-tRNA(Gln) amidotransferase complex"/>
    <property type="evidence" value="ECO:0007669"/>
    <property type="project" value="InterPro"/>
</dbReference>
<evidence type="ECO:0000256" key="6">
    <source>
        <dbReference type="ARBA" id="ARBA00022917"/>
    </source>
</evidence>
<proteinExistence type="inferred from homology"/>
<keyword evidence="4 7" id="KW-0547">Nucleotide-binding</keyword>
<organism evidence="9 10">
    <name type="scientific">Chitinophaga eiseniae</name>
    <dbReference type="NCBI Taxonomy" id="634771"/>
    <lineage>
        <taxon>Bacteria</taxon>
        <taxon>Pseudomonadati</taxon>
        <taxon>Bacteroidota</taxon>
        <taxon>Chitinophagia</taxon>
        <taxon>Chitinophagales</taxon>
        <taxon>Chitinophagaceae</taxon>
        <taxon>Chitinophaga</taxon>
    </lineage>
</organism>
<reference evidence="9 10" key="1">
    <citation type="submission" date="2020-04" db="EMBL/GenBank/DDBJ databases">
        <authorList>
            <person name="Yin C."/>
        </authorList>
    </citation>
    <scope>NUCLEOTIDE SEQUENCE [LARGE SCALE GENOMIC DNA]</scope>
    <source>
        <strain evidence="9 10">Ak56</strain>
    </source>
</reference>
<evidence type="ECO:0000313" key="10">
    <source>
        <dbReference type="Proteomes" id="UP000552864"/>
    </source>
</evidence>
<protein>
    <recommendedName>
        <fullName evidence="2 7">Glutamyl-tRNA(Gln) amidotransferase subunit A</fullName>
        <shortName evidence="7">Glu-ADT subunit A</shortName>
        <ecNumber evidence="7">6.3.5.7</ecNumber>
    </recommendedName>
</protein>
<dbReference type="GO" id="GO:0050567">
    <property type="term" value="F:glutaminyl-tRNA synthase (glutamine-hydrolyzing) activity"/>
    <property type="evidence" value="ECO:0007669"/>
    <property type="project" value="UniProtKB-UniRule"/>
</dbReference>
<feature type="domain" description="Amidase" evidence="8">
    <location>
        <begin position="24"/>
        <end position="466"/>
    </location>
</feature>
<comment type="catalytic activity">
    <reaction evidence="7">
        <text>L-glutamyl-tRNA(Gln) + L-glutamine + ATP + H2O = L-glutaminyl-tRNA(Gln) + L-glutamate + ADP + phosphate + H(+)</text>
        <dbReference type="Rhea" id="RHEA:17521"/>
        <dbReference type="Rhea" id="RHEA-COMP:9681"/>
        <dbReference type="Rhea" id="RHEA-COMP:9684"/>
        <dbReference type="ChEBI" id="CHEBI:15377"/>
        <dbReference type="ChEBI" id="CHEBI:15378"/>
        <dbReference type="ChEBI" id="CHEBI:29985"/>
        <dbReference type="ChEBI" id="CHEBI:30616"/>
        <dbReference type="ChEBI" id="CHEBI:43474"/>
        <dbReference type="ChEBI" id="CHEBI:58359"/>
        <dbReference type="ChEBI" id="CHEBI:78520"/>
        <dbReference type="ChEBI" id="CHEBI:78521"/>
        <dbReference type="ChEBI" id="CHEBI:456216"/>
        <dbReference type="EC" id="6.3.5.7"/>
    </reaction>
</comment>
<accession>A0A847SL20</accession>
<evidence type="ECO:0000256" key="3">
    <source>
        <dbReference type="ARBA" id="ARBA00022598"/>
    </source>
</evidence>
<evidence type="ECO:0000256" key="7">
    <source>
        <dbReference type="HAMAP-Rule" id="MF_00120"/>
    </source>
</evidence>
<keyword evidence="9" id="KW-0808">Transferase</keyword>
<evidence type="ECO:0000256" key="5">
    <source>
        <dbReference type="ARBA" id="ARBA00022840"/>
    </source>
</evidence>
<feature type="active site" description="Acyl-ester intermediate" evidence="7">
    <location>
        <position position="176"/>
    </location>
</feature>
<sequence>MSEFSCITTFHKALYAGSTSCMEQVRYYLDRIAQLKHLNAFLEVYEEEALEKAQMLDTRLKNGEKLGALAGVVIGIKDVICYKGHNVSAASHILEGFTSLFSATAIERLLAEDAIIIGNLNCDEFAMGSTNENSAFGPTLNALDNSRVPGGSSGGSAVAVQADLCQVSLGSDTGGSVRQPADFCGIVGLKPTYGRISRYGLIAYASSFDQIGIFGKDIADVAAVLQVIAGPDEFDSTASQQAVPDYKAALEDNKTFKFAYLRDAQYHDGLDAEMKDGYIDFFESLQSLGHTVSGRSFEYLDYVVPAYYVLTTAEASSNLSRYDGVKYGHRTAEQHLDLIEFYKKSRSEGFGKEVKRRILLGTFVLSAGYYDAYYTKAQQVRRLVTEKLNEILEEYDAILMPTVPSTAFKLGEKTDDPIAMYLADIYTVLANLAGVPAISVPLSRHSNGMPYGVQIITKKFSEANLLHIANQIMAKEQVTVV</sequence>
<evidence type="ECO:0000259" key="8">
    <source>
        <dbReference type="Pfam" id="PF01425"/>
    </source>
</evidence>
<evidence type="ECO:0000313" key="9">
    <source>
        <dbReference type="EMBL" id="NLR82621.1"/>
    </source>
</evidence>